<gene>
    <name evidence="7" type="ORF">PHYBOEH_008772</name>
</gene>
<reference evidence="7" key="1">
    <citation type="submission" date="2021-02" db="EMBL/GenBank/DDBJ databases">
        <authorList>
            <person name="Palmer J.M."/>
        </authorList>
    </citation>
    <scope>NUCLEOTIDE SEQUENCE</scope>
    <source>
        <strain evidence="7">SCRP23</strain>
    </source>
</reference>
<evidence type="ECO:0000256" key="5">
    <source>
        <dbReference type="RuleBase" id="RU367124"/>
    </source>
</evidence>
<evidence type="ECO:0000256" key="6">
    <source>
        <dbReference type="SAM" id="MobiDB-lite"/>
    </source>
</evidence>
<evidence type="ECO:0000313" key="7">
    <source>
        <dbReference type="EMBL" id="KAG7386172.1"/>
    </source>
</evidence>
<dbReference type="AlphaFoldDB" id="A0A8T1VXK0"/>
<feature type="compositionally biased region" description="Basic and acidic residues" evidence="6">
    <location>
        <begin position="49"/>
        <end position="61"/>
    </location>
</feature>
<name>A0A8T1VXK0_9STRA</name>
<dbReference type="Pfam" id="PF16810">
    <property type="entry name" value="RXLR"/>
    <property type="match status" value="1"/>
</dbReference>
<comment type="function">
    <text evidence="5">Effector that suppresses plant defense responses during pathogen infection.</text>
</comment>
<accession>A0A8T1VXK0</accession>
<feature type="region of interest" description="Disordered" evidence="6">
    <location>
        <begin position="38"/>
        <end position="61"/>
    </location>
</feature>
<comment type="similarity">
    <text evidence="2 5">Belongs to the RxLR effector family.</text>
</comment>
<protein>
    <recommendedName>
        <fullName evidence="5">RxLR effector protein</fullName>
    </recommendedName>
</protein>
<evidence type="ECO:0000256" key="1">
    <source>
        <dbReference type="ARBA" id="ARBA00004613"/>
    </source>
</evidence>
<keyword evidence="4 5" id="KW-0732">Signal</keyword>
<dbReference type="Proteomes" id="UP000693981">
    <property type="component" value="Unassembled WGS sequence"/>
</dbReference>
<evidence type="ECO:0000256" key="4">
    <source>
        <dbReference type="ARBA" id="ARBA00022729"/>
    </source>
</evidence>
<evidence type="ECO:0000313" key="8">
    <source>
        <dbReference type="Proteomes" id="UP000693981"/>
    </source>
</evidence>
<comment type="subcellular location">
    <subcellularLocation>
        <location evidence="1 5">Secreted</location>
    </subcellularLocation>
</comment>
<feature type="signal peptide" evidence="5">
    <location>
        <begin position="1"/>
        <end position="20"/>
    </location>
</feature>
<keyword evidence="8" id="KW-1185">Reference proteome</keyword>
<sequence>MRLSFVVILAASVLLAAIDATPVTTNVKHSMISPDDPIGDHSNIAGLKDNSKRSLRGDSDGNYVERRLPSVQDVLKFDKWIDKGHTKETIFKKLGLTGLGEAVFTHPNWETYKKFGRYYHKVTGVQL</sequence>
<keyword evidence="3 5" id="KW-0964">Secreted</keyword>
<evidence type="ECO:0000256" key="2">
    <source>
        <dbReference type="ARBA" id="ARBA00010400"/>
    </source>
</evidence>
<proteinExistence type="inferred from homology"/>
<comment type="domain">
    <text evidence="5">The RxLR-dEER motif acts to carry the protein into the host cell cytoplasm through binding to cell surface phosphatidylinositol-3-phosphate.</text>
</comment>
<feature type="chain" id="PRO_5035791450" description="RxLR effector protein" evidence="5">
    <location>
        <begin position="21"/>
        <end position="127"/>
    </location>
</feature>
<dbReference type="InterPro" id="IPR031825">
    <property type="entry name" value="RXLR"/>
</dbReference>
<comment type="caution">
    <text evidence="7">The sequence shown here is derived from an EMBL/GenBank/DDBJ whole genome shotgun (WGS) entry which is preliminary data.</text>
</comment>
<dbReference type="EMBL" id="JAGDFL010000523">
    <property type="protein sequence ID" value="KAG7386172.1"/>
    <property type="molecule type" value="Genomic_DNA"/>
</dbReference>
<evidence type="ECO:0000256" key="3">
    <source>
        <dbReference type="ARBA" id="ARBA00022525"/>
    </source>
</evidence>
<organism evidence="7 8">
    <name type="scientific">Phytophthora boehmeriae</name>
    <dbReference type="NCBI Taxonomy" id="109152"/>
    <lineage>
        <taxon>Eukaryota</taxon>
        <taxon>Sar</taxon>
        <taxon>Stramenopiles</taxon>
        <taxon>Oomycota</taxon>
        <taxon>Peronosporomycetes</taxon>
        <taxon>Peronosporales</taxon>
        <taxon>Peronosporaceae</taxon>
        <taxon>Phytophthora</taxon>
    </lineage>
</organism>
<dbReference type="OrthoDB" id="129884at2759"/>